<accession>A0A4R5MHQ9</accession>
<sequence>MLNSVKKWFLNKIFNFFVIIDIFGSIYLMKLYLNITLLQKIACTLCIAMLCAMNVMSQQSDSVKISLRSRPSKASNHLPEIKANIQPYKPLFSTLGGSNIFGVFPGTKTSNANTNTPKDKLLTIVKIYPNPVDDQLNIILSLSRDTPVAIKIIDLLGNEVVTLSNERLNAGEQTKTFTIPSRLTAGIYFLRVIAGSESQVKRISVL</sequence>
<evidence type="ECO:0000313" key="4">
    <source>
        <dbReference type="Proteomes" id="UP000295668"/>
    </source>
</evidence>
<evidence type="ECO:0000313" key="3">
    <source>
        <dbReference type="EMBL" id="TDG35097.1"/>
    </source>
</evidence>
<feature type="domain" description="Secretion system C-terminal sorting" evidence="2">
    <location>
        <begin position="127"/>
        <end position="205"/>
    </location>
</feature>
<gene>
    <name evidence="3" type="ORF">EZJ43_15335</name>
</gene>
<proteinExistence type="predicted"/>
<evidence type="ECO:0000256" key="1">
    <source>
        <dbReference type="SAM" id="Phobius"/>
    </source>
</evidence>
<dbReference type="InterPro" id="IPR026444">
    <property type="entry name" value="Secre_tail"/>
</dbReference>
<name>A0A4R5MHQ9_9SPHI</name>
<dbReference type="EMBL" id="SJCY01000013">
    <property type="protein sequence ID" value="TDG35097.1"/>
    <property type="molecule type" value="Genomic_DNA"/>
</dbReference>
<keyword evidence="4" id="KW-1185">Reference proteome</keyword>
<dbReference type="OrthoDB" id="1523755at2"/>
<dbReference type="AlphaFoldDB" id="A0A4R5MHQ9"/>
<keyword evidence="1" id="KW-0472">Membrane</keyword>
<keyword evidence="1" id="KW-0812">Transmembrane</keyword>
<organism evidence="3 4">
    <name type="scientific">Pedobacter changchengzhani</name>
    <dbReference type="NCBI Taxonomy" id="2529274"/>
    <lineage>
        <taxon>Bacteria</taxon>
        <taxon>Pseudomonadati</taxon>
        <taxon>Bacteroidota</taxon>
        <taxon>Sphingobacteriia</taxon>
        <taxon>Sphingobacteriales</taxon>
        <taxon>Sphingobacteriaceae</taxon>
        <taxon>Pedobacter</taxon>
    </lineage>
</organism>
<keyword evidence="1" id="KW-1133">Transmembrane helix</keyword>
<dbReference type="NCBIfam" id="TIGR04183">
    <property type="entry name" value="Por_Secre_tail"/>
    <property type="match status" value="1"/>
</dbReference>
<reference evidence="3 4" key="1">
    <citation type="submission" date="2019-02" db="EMBL/GenBank/DDBJ databases">
        <title>Pedobacter sp. nov., a novel speices isolated from soil of pinguins habitat in Antarcitica.</title>
        <authorList>
            <person name="He R.-H."/>
        </authorList>
    </citation>
    <scope>NUCLEOTIDE SEQUENCE [LARGE SCALE GENOMIC DNA]</scope>
    <source>
        <strain evidence="3 4">E01020</strain>
    </source>
</reference>
<protein>
    <submittedName>
        <fullName evidence="3">T9SS type A sorting domain-containing protein</fullName>
    </submittedName>
</protein>
<feature type="transmembrane region" description="Helical" evidence="1">
    <location>
        <begin position="12"/>
        <end position="29"/>
    </location>
</feature>
<evidence type="ECO:0000259" key="2">
    <source>
        <dbReference type="Pfam" id="PF18962"/>
    </source>
</evidence>
<dbReference type="Pfam" id="PF18962">
    <property type="entry name" value="Por_Secre_tail"/>
    <property type="match status" value="1"/>
</dbReference>
<dbReference type="Proteomes" id="UP000295668">
    <property type="component" value="Unassembled WGS sequence"/>
</dbReference>
<comment type="caution">
    <text evidence="3">The sequence shown here is derived from an EMBL/GenBank/DDBJ whole genome shotgun (WGS) entry which is preliminary data.</text>
</comment>